<name>A0A9N9K5T2_9GLOM</name>
<evidence type="ECO:0000313" key="1">
    <source>
        <dbReference type="EMBL" id="CAG8809803.1"/>
    </source>
</evidence>
<dbReference type="Proteomes" id="UP000789396">
    <property type="component" value="Unassembled WGS sequence"/>
</dbReference>
<proteinExistence type="predicted"/>
<keyword evidence="2" id="KW-1185">Reference proteome</keyword>
<gene>
    <name evidence="1" type="ORF">RFULGI_LOCUS18630</name>
</gene>
<feature type="non-terminal residue" evidence="1">
    <location>
        <position position="47"/>
    </location>
</feature>
<feature type="non-terminal residue" evidence="1">
    <location>
        <position position="1"/>
    </location>
</feature>
<evidence type="ECO:0000313" key="2">
    <source>
        <dbReference type="Proteomes" id="UP000789396"/>
    </source>
</evidence>
<sequence>DDQKYNLTENFFWPKYFLLNVTAKVMPAMDDSFLPSILDLTYYVTNP</sequence>
<accession>A0A9N9K5T2</accession>
<reference evidence="1" key="1">
    <citation type="submission" date="2021-06" db="EMBL/GenBank/DDBJ databases">
        <authorList>
            <person name="Kallberg Y."/>
            <person name="Tangrot J."/>
            <person name="Rosling A."/>
        </authorList>
    </citation>
    <scope>NUCLEOTIDE SEQUENCE</scope>
    <source>
        <strain evidence="1">IN212</strain>
    </source>
</reference>
<dbReference type="EMBL" id="CAJVPZ010083251">
    <property type="protein sequence ID" value="CAG8809803.1"/>
    <property type="molecule type" value="Genomic_DNA"/>
</dbReference>
<organism evidence="1 2">
    <name type="scientific">Racocetra fulgida</name>
    <dbReference type="NCBI Taxonomy" id="60492"/>
    <lineage>
        <taxon>Eukaryota</taxon>
        <taxon>Fungi</taxon>
        <taxon>Fungi incertae sedis</taxon>
        <taxon>Mucoromycota</taxon>
        <taxon>Glomeromycotina</taxon>
        <taxon>Glomeromycetes</taxon>
        <taxon>Diversisporales</taxon>
        <taxon>Gigasporaceae</taxon>
        <taxon>Racocetra</taxon>
    </lineage>
</organism>
<comment type="caution">
    <text evidence="1">The sequence shown here is derived from an EMBL/GenBank/DDBJ whole genome shotgun (WGS) entry which is preliminary data.</text>
</comment>
<dbReference type="AlphaFoldDB" id="A0A9N9K5T2"/>
<protein>
    <submittedName>
        <fullName evidence="1">17210_t:CDS:1</fullName>
    </submittedName>
</protein>